<dbReference type="AlphaFoldDB" id="A0A6S6S4I2"/>
<accession>A0A6S6S4I2</accession>
<proteinExistence type="predicted"/>
<organism evidence="1">
    <name type="scientific">uncultured Sulfurovum sp</name>
    <dbReference type="NCBI Taxonomy" id="269237"/>
    <lineage>
        <taxon>Bacteria</taxon>
        <taxon>Pseudomonadati</taxon>
        <taxon>Campylobacterota</taxon>
        <taxon>Epsilonproteobacteria</taxon>
        <taxon>Campylobacterales</taxon>
        <taxon>Sulfurovaceae</taxon>
        <taxon>Sulfurovum</taxon>
        <taxon>environmental samples</taxon>
    </lineage>
</organism>
<reference evidence="1" key="1">
    <citation type="submission" date="2020-01" db="EMBL/GenBank/DDBJ databases">
        <authorList>
            <person name="Meier V. D."/>
            <person name="Meier V D."/>
        </authorList>
    </citation>
    <scope>NUCLEOTIDE SEQUENCE</scope>
    <source>
        <strain evidence="1">HLG_WM_MAG_06</strain>
    </source>
</reference>
<gene>
    <name evidence="1" type="ORF">HELGO_WM11959</name>
</gene>
<name>A0A6S6S4I2_9BACT</name>
<sequence>MLIIKFLDKEKYQWEKNKKSYNYLLYKAKVKLNKKNGEEVAFFIEGFLEKHDLDATQKNVSSIETSLHLSDVLYKNELIAVIENDFEFGVG</sequence>
<protein>
    <submittedName>
        <fullName evidence="1">Uncharacterized protein</fullName>
    </submittedName>
</protein>
<dbReference type="EMBL" id="CACVAP010000026">
    <property type="protein sequence ID" value="CAA6799769.1"/>
    <property type="molecule type" value="Genomic_DNA"/>
</dbReference>
<evidence type="ECO:0000313" key="1">
    <source>
        <dbReference type="EMBL" id="CAA6799769.1"/>
    </source>
</evidence>